<protein>
    <submittedName>
        <fullName evidence="2">Uncharacterized protein</fullName>
    </submittedName>
</protein>
<gene>
    <name evidence="2" type="ORF">DPX16_19508</name>
</gene>
<keyword evidence="3" id="KW-1185">Reference proteome</keyword>
<comment type="caution">
    <text evidence="2">The sequence shown here is derived from an EMBL/GenBank/DDBJ whole genome shotgun (WGS) entry which is preliminary data.</text>
</comment>
<dbReference type="EMBL" id="RJVU01050431">
    <property type="protein sequence ID" value="ROL42061.1"/>
    <property type="molecule type" value="Genomic_DNA"/>
</dbReference>
<feature type="region of interest" description="Disordered" evidence="1">
    <location>
        <begin position="1"/>
        <end position="46"/>
    </location>
</feature>
<accession>A0A3N0Y7S2</accession>
<proteinExistence type="predicted"/>
<name>A0A3N0Y7S2_ANAGA</name>
<organism evidence="2 3">
    <name type="scientific">Anabarilius grahami</name>
    <name type="common">Kanglang fish</name>
    <name type="synonym">Barilius grahami</name>
    <dbReference type="NCBI Taxonomy" id="495550"/>
    <lineage>
        <taxon>Eukaryota</taxon>
        <taxon>Metazoa</taxon>
        <taxon>Chordata</taxon>
        <taxon>Craniata</taxon>
        <taxon>Vertebrata</taxon>
        <taxon>Euteleostomi</taxon>
        <taxon>Actinopterygii</taxon>
        <taxon>Neopterygii</taxon>
        <taxon>Teleostei</taxon>
        <taxon>Ostariophysi</taxon>
        <taxon>Cypriniformes</taxon>
        <taxon>Xenocyprididae</taxon>
        <taxon>Xenocypridinae</taxon>
        <taxon>Xenocypridinae incertae sedis</taxon>
        <taxon>Anabarilius</taxon>
    </lineage>
</organism>
<evidence type="ECO:0000313" key="3">
    <source>
        <dbReference type="Proteomes" id="UP000281406"/>
    </source>
</evidence>
<dbReference type="Proteomes" id="UP000281406">
    <property type="component" value="Unassembled WGS sequence"/>
</dbReference>
<reference evidence="2 3" key="1">
    <citation type="submission" date="2018-10" db="EMBL/GenBank/DDBJ databases">
        <title>Genome assembly for a Yunnan-Guizhou Plateau 3E fish, Anabarilius grahami (Regan), and its evolutionary and genetic applications.</title>
        <authorList>
            <person name="Jiang W."/>
        </authorList>
    </citation>
    <scope>NUCLEOTIDE SEQUENCE [LARGE SCALE GENOMIC DNA]</scope>
    <source>
        <strain evidence="2">AG-KIZ</strain>
        <tissue evidence="2">Muscle</tissue>
    </source>
</reference>
<evidence type="ECO:0000256" key="1">
    <source>
        <dbReference type="SAM" id="MobiDB-lite"/>
    </source>
</evidence>
<evidence type="ECO:0000313" key="2">
    <source>
        <dbReference type="EMBL" id="ROL42061.1"/>
    </source>
</evidence>
<sequence>MGHFSDVHSNFASAPGANKTRGKGAGDDEELQLNNSELRSDEMLSGYVGKTQKNEYDCPISRYTVLVARTQELHAQMRRRTLHNYIIIA</sequence>
<dbReference type="AlphaFoldDB" id="A0A3N0Y7S2"/>